<evidence type="ECO:0000313" key="22">
    <source>
        <dbReference type="Proteomes" id="UP001517367"/>
    </source>
</evidence>
<dbReference type="Proteomes" id="UP001517367">
    <property type="component" value="Unassembled WGS sequence"/>
</dbReference>
<dbReference type="InterPro" id="IPR023346">
    <property type="entry name" value="Lysozyme-like_dom_sf"/>
</dbReference>
<comment type="similarity">
    <text evidence="4">In the N-terminal section; belongs to the glycosyltransferase 51 family.</text>
</comment>
<comment type="catalytic activity">
    <reaction evidence="16">
        <text>Preferential cleavage: (Ac)2-L-Lys-D-Ala-|-D-Ala. Also transpeptidation of peptidyl-alanyl moieties that are N-acyl substituents of D-alanine.</text>
        <dbReference type="EC" id="3.4.16.4"/>
    </reaction>
</comment>
<evidence type="ECO:0000256" key="11">
    <source>
        <dbReference type="ARBA" id="ARBA00022960"/>
    </source>
</evidence>
<protein>
    <submittedName>
        <fullName evidence="21">Penicillin-binding protein 1A</fullName>
    </submittedName>
</protein>
<keyword evidence="6" id="KW-0121">Carboxypeptidase</keyword>
<evidence type="ECO:0000256" key="14">
    <source>
        <dbReference type="ARBA" id="ARBA00023268"/>
    </source>
</evidence>
<keyword evidence="12" id="KW-0573">Peptidoglycan synthesis</keyword>
<comment type="subcellular location">
    <subcellularLocation>
        <location evidence="1">Cell membrane</location>
    </subcellularLocation>
</comment>
<evidence type="ECO:0000256" key="7">
    <source>
        <dbReference type="ARBA" id="ARBA00022670"/>
    </source>
</evidence>
<dbReference type="Gene3D" id="1.10.3810.10">
    <property type="entry name" value="Biosynthetic peptidoglycan transglycosylase-like"/>
    <property type="match status" value="1"/>
</dbReference>
<organism evidence="21 22">
    <name type="scientific">Pedobacter helvus</name>
    <dbReference type="NCBI Taxonomy" id="2563444"/>
    <lineage>
        <taxon>Bacteria</taxon>
        <taxon>Pseudomonadati</taxon>
        <taxon>Bacteroidota</taxon>
        <taxon>Sphingobacteriia</taxon>
        <taxon>Sphingobacteriales</taxon>
        <taxon>Sphingobacteriaceae</taxon>
        <taxon>Pedobacter</taxon>
    </lineage>
</organism>
<evidence type="ECO:0000256" key="16">
    <source>
        <dbReference type="ARBA" id="ARBA00034000"/>
    </source>
</evidence>
<dbReference type="InterPro" id="IPR012338">
    <property type="entry name" value="Beta-lactam/transpept-like"/>
</dbReference>
<keyword evidence="18" id="KW-0812">Transmembrane</keyword>
<comment type="similarity">
    <text evidence="3">In the C-terminal section; belongs to the transpeptidase family.</text>
</comment>
<feature type="domain" description="Penicillin-binding protein transpeptidase" evidence="19">
    <location>
        <begin position="426"/>
        <end position="663"/>
    </location>
</feature>
<evidence type="ECO:0000259" key="19">
    <source>
        <dbReference type="Pfam" id="PF00905"/>
    </source>
</evidence>
<keyword evidence="7" id="KW-0645">Protease</keyword>
<keyword evidence="14" id="KW-0511">Multifunctional enzyme</keyword>
<evidence type="ECO:0000256" key="5">
    <source>
        <dbReference type="ARBA" id="ARBA00022475"/>
    </source>
</evidence>
<keyword evidence="18" id="KW-1133">Transmembrane helix</keyword>
<keyword evidence="22" id="KW-1185">Reference proteome</keyword>
<dbReference type="Gene3D" id="3.40.710.10">
    <property type="entry name" value="DD-peptidase/beta-lactamase superfamily"/>
    <property type="match status" value="1"/>
</dbReference>
<dbReference type="InterPro" id="IPR050396">
    <property type="entry name" value="Glycosyltr_51/Transpeptidase"/>
</dbReference>
<keyword evidence="9" id="KW-0808">Transferase</keyword>
<gene>
    <name evidence="21" type="ORF">E5L68_010610</name>
</gene>
<comment type="caution">
    <text evidence="21">The sequence shown here is derived from an EMBL/GenBank/DDBJ whole genome shotgun (WGS) entry which is preliminary data.</text>
</comment>
<keyword evidence="15" id="KW-0961">Cell wall biogenesis/degradation</keyword>
<evidence type="ECO:0000256" key="8">
    <source>
        <dbReference type="ARBA" id="ARBA00022676"/>
    </source>
</evidence>
<accession>A0ABW9JHI1</accession>
<evidence type="ECO:0000313" key="21">
    <source>
        <dbReference type="EMBL" id="MFN0291847.1"/>
    </source>
</evidence>
<evidence type="ECO:0000256" key="10">
    <source>
        <dbReference type="ARBA" id="ARBA00022801"/>
    </source>
</evidence>
<evidence type="ECO:0000256" key="3">
    <source>
        <dbReference type="ARBA" id="ARBA00007090"/>
    </source>
</evidence>
<keyword evidence="8" id="KW-0328">Glycosyltransferase</keyword>
<name>A0ABW9JHI1_9SPHI</name>
<dbReference type="SUPFAM" id="SSF53955">
    <property type="entry name" value="Lysozyme-like"/>
    <property type="match status" value="1"/>
</dbReference>
<feature type="domain" description="Glycosyl transferase family 51" evidence="20">
    <location>
        <begin position="71"/>
        <end position="249"/>
    </location>
</feature>
<evidence type="ECO:0000256" key="18">
    <source>
        <dbReference type="SAM" id="Phobius"/>
    </source>
</evidence>
<keyword evidence="10" id="KW-0378">Hydrolase</keyword>
<comment type="pathway">
    <text evidence="2">Cell wall biogenesis; peptidoglycan biosynthesis.</text>
</comment>
<dbReference type="InterPro" id="IPR001264">
    <property type="entry name" value="Glyco_trans_51"/>
</dbReference>
<evidence type="ECO:0000256" key="2">
    <source>
        <dbReference type="ARBA" id="ARBA00004752"/>
    </source>
</evidence>
<evidence type="ECO:0000256" key="12">
    <source>
        <dbReference type="ARBA" id="ARBA00022984"/>
    </source>
</evidence>
<evidence type="ECO:0000256" key="17">
    <source>
        <dbReference type="ARBA" id="ARBA00049902"/>
    </source>
</evidence>
<keyword evidence="13 18" id="KW-0472">Membrane</keyword>
<proteinExistence type="inferred from homology"/>
<dbReference type="RefSeq" id="WP_138730695.1">
    <property type="nucleotide sequence ID" value="NZ_SRMP02000014.1"/>
</dbReference>
<evidence type="ECO:0000256" key="9">
    <source>
        <dbReference type="ARBA" id="ARBA00022679"/>
    </source>
</evidence>
<keyword evidence="11" id="KW-0133">Cell shape</keyword>
<dbReference type="InterPro" id="IPR036950">
    <property type="entry name" value="PBP_transglycosylase"/>
</dbReference>
<evidence type="ECO:0000256" key="1">
    <source>
        <dbReference type="ARBA" id="ARBA00004236"/>
    </source>
</evidence>
<dbReference type="Pfam" id="PF00905">
    <property type="entry name" value="Transpeptidase"/>
    <property type="match status" value="1"/>
</dbReference>
<dbReference type="EMBL" id="SRMP02000014">
    <property type="protein sequence ID" value="MFN0291847.1"/>
    <property type="molecule type" value="Genomic_DNA"/>
</dbReference>
<dbReference type="InterPro" id="IPR001460">
    <property type="entry name" value="PCN-bd_Tpept"/>
</dbReference>
<evidence type="ECO:0000256" key="6">
    <source>
        <dbReference type="ARBA" id="ARBA00022645"/>
    </source>
</evidence>
<keyword evidence="5" id="KW-1003">Cell membrane</keyword>
<comment type="catalytic activity">
    <reaction evidence="17">
        <text>[GlcNAc-(1-&gt;4)-Mur2Ac(oyl-L-Ala-gamma-D-Glu-L-Lys-D-Ala-D-Ala)](n)-di-trans,octa-cis-undecaprenyl diphosphate + beta-D-GlcNAc-(1-&gt;4)-Mur2Ac(oyl-L-Ala-gamma-D-Glu-L-Lys-D-Ala-D-Ala)-di-trans,octa-cis-undecaprenyl diphosphate = [GlcNAc-(1-&gt;4)-Mur2Ac(oyl-L-Ala-gamma-D-Glu-L-Lys-D-Ala-D-Ala)](n+1)-di-trans,octa-cis-undecaprenyl diphosphate + di-trans,octa-cis-undecaprenyl diphosphate + H(+)</text>
        <dbReference type="Rhea" id="RHEA:23708"/>
        <dbReference type="Rhea" id="RHEA-COMP:9602"/>
        <dbReference type="Rhea" id="RHEA-COMP:9603"/>
        <dbReference type="ChEBI" id="CHEBI:15378"/>
        <dbReference type="ChEBI" id="CHEBI:58405"/>
        <dbReference type="ChEBI" id="CHEBI:60033"/>
        <dbReference type="ChEBI" id="CHEBI:78435"/>
        <dbReference type="EC" id="2.4.99.28"/>
    </reaction>
</comment>
<evidence type="ECO:0000256" key="4">
    <source>
        <dbReference type="ARBA" id="ARBA00007739"/>
    </source>
</evidence>
<reference evidence="21 22" key="1">
    <citation type="submission" date="2024-12" db="EMBL/GenBank/DDBJ databases">
        <authorList>
            <person name="Hu S."/>
        </authorList>
    </citation>
    <scope>NUCLEOTIDE SEQUENCE [LARGE SCALE GENOMIC DNA]</scope>
    <source>
        <strain evidence="21 22">P-25</strain>
    </source>
</reference>
<evidence type="ECO:0000256" key="13">
    <source>
        <dbReference type="ARBA" id="ARBA00023136"/>
    </source>
</evidence>
<evidence type="ECO:0000259" key="20">
    <source>
        <dbReference type="Pfam" id="PF00912"/>
    </source>
</evidence>
<dbReference type="SUPFAM" id="SSF56601">
    <property type="entry name" value="beta-lactamase/transpeptidase-like"/>
    <property type="match status" value="1"/>
</dbReference>
<dbReference type="PANTHER" id="PTHR32282">
    <property type="entry name" value="BINDING PROTEIN TRANSPEPTIDASE, PUTATIVE-RELATED"/>
    <property type="match status" value="1"/>
</dbReference>
<feature type="transmembrane region" description="Helical" evidence="18">
    <location>
        <begin position="26"/>
        <end position="46"/>
    </location>
</feature>
<evidence type="ECO:0000256" key="15">
    <source>
        <dbReference type="ARBA" id="ARBA00023316"/>
    </source>
</evidence>
<dbReference type="Pfam" id="PF00912">
    <property type="entry name" value="Transgly"/>
    <property type="match status" value="1"/>
</dbReference>
<sequence length="751" mass="84432">MNYRNKNNNSLPPELIKKYNWRIWKVLIAGIIAFAIFIVMISFGVFGEIPSFRAIEHPKSNEATEVISEEGKVLGTYFVKNRSNVNYSEISPNVINALIATEDIRFRSHSGIDFRRTFTIFLYALVGKKQGGSTITQQLALNLFSEEGRAKNFSKRIIQKFQEWVIAIKLERNYTKEEIITMYLNTVDFGNQAYGIKSAARVYFNTTPDKLTVPQAAVLIGLQKGITRYSPTKNPERSLDRRNTVMALMVKEGYITKDEFAGEKEKPLNLRFNAATTNDGIAPYFRAVLKTEVKKILEERSINKADGTPYDLDRDGLKVYTTINYQMQVYAEEAQKEYMKTLQAQFTKSWKGRNPFRGKEALIEQGVKRSDRYKALKAEGKSDEEITSDFNTPTKLTIFTWKGNIDTLMKPIDSVKYYKLLLRNAMMAMDPKSGDIKAWVGGINFEHFKYDQVKMGKRQVGSTAKPFTYAVAIENGYSPCYEVLNEPVTISNPGSPDWTPRNSGTPLPGKITLQKGLAYSQNYIVAYLMKQVGPTAVMNEIKKMGITSDVPAVPSIALGTFDASIYDMVGAYGVFANRGAWTQPNFITKIEDKNGVVLYESKPIIKVAMNEEVAYVMTRMLRGVVTGGTGSRLSYKYKVNGPIGGKTGTTQNNSDGWFMAITPDLVAGVWTGCEDRAFHFTSTSYGEGANSALPIYAGFMKRVYANPNLKMGKNDFEPPRGGVNIVYDCNQYQEQQVEQNTISELDKKLGF</sequence>
<dbReference type="PANTHER" id="PTHR32282:SF11">
    <property type="entry name" value="PENICILLIN-BINDING PROTEIN 1B"/>
    <property type="match status" value="1"/>
</dbReference>